<dbReference type="AlphaFoldDB" id="A0A1B6DQS5"/>
<name>A0A1B6DQS5_9HEMI</name>
<proteinExistence type="predicted"/>
<protein>
    <submittedName>
        <fullName evidence="2">Uncharacterized protein</fullName>
    </submittedName>
</protein>
<evidence type="ECO:0000313" key="2">
    <source>
        <dbReference type="EMBL" id="JAS28028.1"/>
    </source>
</evidence>
<reference evidence="2" key="1">
    <citation type="submission" date="2015-12" db="EMBL/GenBank/DDBJ databases">
        <title>De novo transcriptome assembly of four potential Pierce s Disease insect vectors from Arizona vineyards.</title>
        <authorList>
            <person name="Tassone E.E."/>
        </authorList>
    </citation>
    <scope>NUCLEOTIDE SEQUENCE</scope>
</reference>
<feature type="region of interest" description="Disordered" evidence="1">
    <location>
        <begin position="67"/>
        <end position="93"/>
    </location>
</feature>
<dbReference type="EMBL" id="GEDC01009270">
    <property type="protein sequence ID" value="JAS28028.1"/>
    <property type="molecule type" value="Transcribed_RNA"/>
</dbReference>
<gene>
    <name evidence="2" type="ORF">g.34368</name>
</gene>
<organism evidence="2">
    <name type="scientific">Clastoptera arizonana</name>
    <name type="common">Arizona spittle bug</name>
    <dbReference type="NCBI Taxonomy" id="38151"/>
    <lineage>
        <taxon>Eukaryota</taxon>
        <taxon>Metazoa</taxon>
        <taxon>Ecdysozoa</taxon>
        <taxon>Arthropoda</taxon>
        <taxon>Hexapoda</taxon>
        <taxon>Insecta</taxon>
        <taxon>Pterygota</taxon>
        <taxon>Neoptera</taxon>
        <taxon>Paraneoptera</taxon>
        <taxon>Hemiptera</taxon>
        <taxon>Auchenorrhyncha</taxon>
        <taxon>Cercopoidea</taxon>
        <taxon>Clastopteridae</taxon>
        <taxon>Clastoptera</taxon>
    </lineage>
</organism>
<sequence>SVSSNGSSGGKVNDPGSGCSSDGDGRDRSSGSSQSVEENYDGHASQLRDILTSANLNSHIHGNKLKMIPDLSSSPSHSINGSSGTIENNSSSGSLYKFKNNIKQRFSAEHPTSLEPIQQVRIKRRRSDDTRRQSETSPLPSPPHNKYHQQPLSPSNTPPLPGIPIFALHSQGSFYIPLTIDHHILAPFFGEINTTETNISSVLHPVTISVNFQQFNRPIKISQCSSDLQPHQIWNQVSNNFMPLSKWTT</sequence>
<feature type="compositionally biased region" description="Polar residues" evidence="1">
    <location>
        <begin position="84"/>
        <end position="93"/>
    </location>
</feature>
<evidence type="ECO:0000256" key="1">
    <source>
        <dbReference type="SAM" id="MobiDB-lite"/>
    </source>
</evidence>
<feature type="region of interest" description="Disordered" evidence="1">
    <location>
        <begin position="107"/>
        <end position="158"/>
    </location>
</feature>
<feature type="compositionally biased region" description="Low complexity" evidence="1">
    <location>
        <begin position="72"/>
        <end position="83"/>
    </location>
</feature>
<accession>A0A1B6DQS5</accession>
<feature type="region of interest" description="Disordered" evidence="1">
    <location>
        <begin position="1"/>
        <end position="43"/>
    </location>
</feature>
<feature type="compositionally biased region" description="Low complexity" evidence="1">
    <location>
        <begin position="1"/>
        <end position="22"/>
    </location>
</feature>
<feature type="non-terminal residue" evidence="2">
    <location>
        <position position="1"/>
    </location>
</feature>